<dbReference type="SUPFAM" id="SSF103473">
    <property type="entry name" value="MFS general substrate transporter"/>
    <property type="match status" value="1"/>
</dbReference>
<dbReference type="Pfam" id="PF07690">
    <property type="entry name" value="MFS_1"/>
    <property type="match status" value="1"/>
</dbReference>
<dbReference type="Proteomes" id="UP000460272">
    <property type="component" value="Unassembled WGS sequence"/>
</dbReference>
<dbReference type="PANTHER" id="PTHR42718">
    <property type="entry name" value="MAJOR FACILITATOR SUPERFAMILY MULTIDRUG TRANSPORTER MFSC"/>
    <property type="match status" value="1"/>
</dbReference>
<keyword evidence="3" id="KW-1003">Cell membrane</keyword>
<dbReference type="Gene3D" id="1.20.1720.10">
    <property type="entry name" value="Multidrug resistance protein D"/>
    <property type="match status" value="1"/>
</dbReference>
<feature type="transmembrane region" description="Helical" evidence="8">
    <location>
        <begin position="172"/>
        <end position="194"/>
    </location>
</feature>
<feature type="transmembrane region" description="Helical" evidence="8">
    <location>
        <begin position="276"/>
        <end position="293"/>
    </location>
</feature>
<keyword evidence="11" id="KW-1185">Reference proteome</keyword>
<dbReference type="PANTHER" id="PTHR42718:SF46">
    <property type="entry name" value="BLR6921 PROTEIN"/>
    <property type="match status" value="1"/>
</dbReference>
<feature type="transmembrane region" description="Helical" evidence="8">
    <location>
        <begin position="41"/>
        <end position="67"/>
    </location>
</feature>
<sequence length="518" mass="52433">MRSSERPLPSSVTTTDPAPAHSSPAVGRQPEPESPRWSPRLWGVLIVLGGALCLDALDVSMVGVALPSIRTALGLSTSSLQWIVSGYVLGYGGLLLLGGRAADLLGRRRVFLAALAAFAILSLLGGLTSVAGLLIAARFVKGIAAAFTAPAGMSLLTTTFPEGPMRNRAFSIYSVFGGSGFSLGLVLSGLLTAVSWRWTLLIPAPVALIVFAAGWWLIPREGGKQAGAAVQAGAKVPAGPRRSFDLPGALTVSASMLLLVYTVVSAQQAGWASARTIGSFALVAAGLAAFAAIESRSRDPLMPLSIFRSGPLLRANIGAVTLFGSYVSFQFLATQYLQSLAGWSPIATALAFLPAGVMVAVLSVGVGGLLGRFGAARLAAAAFACLAAAYAVFLRAGVTPDYPSVMLPTMLLVGLAFGLGFSALSVAATDGMPDNEQGLAASLFQTSFQVGGALVLAVVTAVVDAGGGGRLGTPAATLSAYRPALFLITGVAAVGALTALAGLRRPADPALAGAALGD</sequence>
<feature type="transmembrane region" description="Helical" evidence="8">
    <location>
        <begin position="244"/>
        <end position="264"/>
    </location>
</feature>
<name>A0A6P2BRV7_9ACTN</name>
<dbReference type="PROSITE" id="PS50850">
    <property type="entry name" value="MFS"/>
    <property type="match status" value="1"/>
</dbReference>
<keyword evidence="4 8" id="KW-0812">Transmembrane</keyword>
<feature type="transmembrane region" description="Helical" evidence="8">
    <location>
        <begin position="313"/>
        <end position="333"/>
    </location>
</feature>
<dbReference type="EMBL" id="RPFW01000008">
    <property type="protein sequence ID" value="TVZ00885.1"/>
    <property type="molecule type" value="Genomic_DNA"/>
</dbReference>
<evidence type="ECO:0000256" key="8">
    <source>
        <dbReference type="SAM" id="Phobius"/>
    </source>
</evidence>
<dbReference type="InterPro" id="IPR036259">
    <property type="entry name" value="MFS_trans_sf"/>
</dbReference>
<feature type="transmembrane region" description="Helical" evidence="8">
    <location>
        <begin position="378"/>
        <end position="398"/>
    </location>
</feature>
<feature type="domain" description="Major facilitator superfamily (MFS) profile" evidence="9">
    <location>
        <begin position="44"/>
        <end position="507"/>
    </location>
</feature>
<keyword evidence="5 8" id="KW-1133">Transmembrane helix</keyword>
<evidence type="ECO:0000259" key="9">
    <source>
        <dbReference type="PROSITE" id="PS50850"/>
    </source>
</evidence>
<dbReference type="PROSITE" id="PS00216">
    <property type="entry name" value="SUGAR_TRANSPORT_1"/>
    <property type="match status" value="1"/>
</dbReference>
<dbReference type="InterPro" id="IPR020846">
    <property type="entry name" value="MFS_dom"/>
</dbReference>
<protein>
    <submittedName>
        <fullName evidence="10">MFS transporter</fullName>
    </submittedName>
</protein>
<evidence type="ECO:0000256" key="2">
    <source>
        <dbReference type="ARBA" id="ARBA00022448"/>
    </source>
</evidence>
<gene>
    <name evidence="10" type="ORF">EAS64_36715</name>
</gene>
<evidence type="ECO:0000313" key="11">
    <source>
        <dbReference type="Proteomes" id="UP000460272"/>
    </source>
</evidence>
<feature type="transmembrane region" description="Helical" evidence="8">
    <location>
        <begin position="79"/>
        <end position="98"/>
    </location>
</feature>
<accession>A0A6P2BRV7</accession>
<feature type="transmembrane region" description="Helical" evidence="8">
    <location>
        <begin position="439"/>
        <end position="463"/>
    </location>
</feature>
<evidence type="ECO:0000256" key="5">
    <source>
        <dbReference type="ARBA" id="ARBA00022989"/>
    </source>
</evidence>
<dbReference type="InterPro" id="IPR005829">
    <property type="entry name" value="Sugar_transporter_CS"/>
</dbReference>
<dbReference type="Gene3D" id="1.20.1250.20">
    <property type="entry name" value="MFS general substrate transporter like domains"/>
    <property type="match status" value="1"/>
</dbReference>
<evidence type="ECO:0000256" key="6">
    <source>
        <dbReference type="ARBA" id="ARBA00023136"/>
    </source>
</evidence>
<evidence type="ECO:0000256" key="1">
    <source>
        <dbReference type="ARBA" id="ARBA00004651"/>
    </source>
</evidence>
<dbReference type="AlphaFoldDB" id="A0A6P2BRV7"/>
<comment type="subcellular location">
    <subcellularLocation>
        <location evidence="1">Cell membrane</location>
        <topology evidence="1">Multi-pass membrane protein</topology>
    </subcellularLocation>
</comment>
<dbReference type="GO" id="GO:0005886">
    <property type="term" value="C:plasma membrane"/>
    <property type="evidence" value="ECO:0007669"/>
    <property type="project" value="UniProtKB-SubCell"/>
</dbReference>
<keyword evidence="6 8" id="KW-0472">Membrane</keyword>
<evidence type="ECO:0000256" key="3">
    <source>
        <dbReference type="ARBA" id="ARBA00022475"/>
    </source>
</evidence>
<feature type="transmembrane region" description="Helical" evidence="8">
    <location>
        <begin position="483"/>
        <end position="503"/>
    </location>
</feature>
<dbReference type="GO" id="GO:0022857">
    <property type="term" value="F:transmembrane transporter activity"/>
    <property type="evidence" value="ECO:0007669"/>
    <property type="project" value="InterPro"/>
</dbReference>
<feature type="transmembrane region" description="Helical" evidence="8">
    <location>
        <begin position="404"/>
        <end position="427"/>
    </location>
</feature>
<dbReference type="InterPro" id="IPR011701">
    <property type="entry name" value="MFS"/>
</dbReference>
<feature type="region of interest" description="Disordered" evidence="7">
    <location>
        <begin position="1"/>
        <end position="35"/>
    </location>
</feature>
<feature type="transmembrane region" description="Helical" evidence="8">
    <location>
        <begin position="345"/>
        <end position="371"/>
    </location>
</feature>
<dbReference type="OrthoDB" id="7375466at2"/>
<organism evidence="10 11">
    <name type="scientific">Trebonia kvetii</name>
    <dbReference type="NCBI Taxonomy" id="2480626"/>
    <lineage>
        <taxon>Bacteria</taxon>
        <taxon>Bacillati</taxon>
        <taxon>Actinomycetota</taxon>
        <taxon>Actinomycetes</taxon>
        <taxon>Streptosporangiales</taxon>
        <taxon>Treboniaceae</taxon>
        <taxon>Trebonia</taxon>
    </lineage>
</organism>
<feature type="transmembrane region" description="Helical" evidence="8">
    <location>
        <begin position="110"/>
        <end position="136"/>
    </location>
</feature>
<comment type="caution">
    <text evidence="10">The sequence shown here is derived from an EMBL/GenBank/DDBJ whole genome shotgun (WGS) entry which is preliminary data.</text>
</comment>
<evidence type="ECO:0000256" key="4">
    <source>
        <dbReference type="ARBA" id="ARBA00022692"/>
    </source>
</evidence>
<feature type="transmembrane region" description="Helical" evidence="8">
    <location>
        <begin position="142"/>
        <end position="160"/>
    </location>
</feature>
<feature type="transmembrane region" description="Helical" evidence="8">
    <location>
        <begin position="200"/>
        <end position="218"/>
    </location>
</feature>
<evidence type="ECO:0000256" key="7">
    <source>
        <dbReference type="SAM" id="MobiDB-lite"/>
    </source>
</evidence>
<keyword evidence="2" id="KW-0813">Transport</keyword>
<reference evidence="10 11" key="1">
    <citation type="submission" date="2018-11" db="EMBL/GenBank/DDBJ databases">
        <title>Trebonia kvetii gen.nov., sp.nov., a novel acidophilic actinobacterium, and proposal of the new actinobacterial family Treboniaceae fam. nov.</title>
        <authorList>
            <person name="Rapoport D."/>
            <person name="Sagova-Mareckova M."/>
            <person name="Sedlacek I."/>
            <person name="Provaznik J."/>
            <person name="Kralova S."/>
            <person name="Pavlinic D."/>
            <person name="Benes V."/>
            <person name="Kopecky J."/>
        </authorList>
    </citation>
    <scope>NUCLEOTIDE SEQUENCE [LARGE SCALE GENOMIC DNA]</scope>
    <source>
        <strain evidence="10 11">15Tr583</strain>
    </source>
</reference>
<proteinExistence type="predicted"/>
<evidence type="ECO:0000313" key="10">
    <source>
        <dbReference type="EMBL" id="TVZ00885.1"/>
    </source>
</evidence>